<dbReference type="InterPro" id="IPR005203">
    <property type="entry name" value="Hemocyanin_C"/>
</dbReference>
<dbReference type="Gene3D" id="1.10.1280.10">
    <property type="entry name" value="Di-copper center containing domain from catechol oxidase"/>
    <property type="match status" value="1"/>
</dbReference>
<sequence length="708" mass="82144">MSRVVLCLLALCVASGISDPVEHNATPPTIADANFLQKQIDLLTLYFHVGEPLQDRNLKSIAESWNIERNIEKYNNATAVEIYSKLIDYGMNLPRSVPFSIMEPSHQFEAVTLFNLLLSAKDYSTLYKTAVHLRDTINEGLFVYVLAVVTVHHPETQGIVVPPLYEVFPSYYHTGEVMNIAQRINTHGKRLVEHYPQTFVWEDNVVIRWNTTVWPYLENSDVSASYYSQDYALNTLYYNNHLTYPFWLSGKSGPLIKYRRGEYFWFFNKQILTHYYMERLSNGLSEIPNLGLEVVEDGFNSGLVYQNGIPFPVRPEHFNLDQPQYLEVIEKINTYERRLKDAIELGHVISSTGEKIDLRTPEAINVIGNLIEGNVDSPNLNYYGSIINLWKYLLGNSITHGHVYKKNHVPLVVPSVLENYQTCLWDPAFFMIWKRTLNFFTLWSSYLPKYKVEELDLPSVIIKKVEVDKLVTYFEQTYLNVTNALYLNEREGKVWEDEVSVLVQRPQLNNKVFTVRVTVKNEVAKKVVVRFFLAPKYDSKGYEIPLHQNTDNIFQLDQFVYDLPVGEHVIKRESTGNMYTIDNWYSSYEVYQKAVNALNGKGEFVVDMKQFFDGYPRRLMIPKGRVGGMPYLLFVYISEYLPPDTPYGQGVNPDQTFGIGTGARRMTAYPLEFPFDRPLYQYQIEKINNMHVQDVQIYHKPTPEIYVP</sequence>
<dbReference type="GO" id="GO:0045735">
    <property type="term" value="F:nutrient reservoir activity"/>
    <property type="evidence" value="ECO:0007669"/>
    <property type="project" value="UniProtKB-KW"/>
</dbReference>
<evidence type="ECO:0000259" key="5">
    <source>
        <dbReference type="Pfam" id="PF03722"/>
    </source>
</evidence>
<evidence type="ECO:0000259" key="6">
    <source>
        <dbReference type="Pfam" id="PF03723"/>
    </source>
</evidence>
<comment type="similarity">
    <text evidence="2">Belongs to the hemocyanin family.</text>
</comment>
<dbReference type="AlphaFoldDB" id="A0A5E4Q317"/>
<keyword evidence="8" id="KW-1185">Reference proteome</keyword>
<dbReference type="InterPro" id="IPR036697">
    <property type="entry name" value="Hemocyanin_N_sf"/>
</dbReference>
<dbReference type="InterPro" id="IPR000896">
    <property type="entry name" value="Hemocyanin/hexamerin_mid_dom"/>
</dbReference>
<dbReference type="PANTHER" id="PTHR11511:SF5">
    <property type="entry name" value="FAT-BODY PROTEIN 1-RELATED"/>
    <property type="match status" value="1"/>
</dbReference>
<dbReference type="InterPro" id="IPR008922">
    <property type="entry name" value="Di-copper_centre_dom_sf"/>
</dbReference>
<dbReference type="Gene3D" id="1.20.1370.10">
    <property type="entry name" value="Hemocyanin, N-terminal domain"/>
    <property type="match status" value="1"/>
</dbReference>
<dbReference type="PANTHER" id="PTHR11511">
    <property type="entry name" value="LARVAL STORAGE PROTEIN/PHENOLOXIDASE"/>
    <property type="match status" value="1"/>
</dbReference>
<gene>
    <name evidence="7" type="ORF">LSINAPIS_LOCUS4608</name>
</gene>
<dbReference type="GO" id="GO:0005615">
    <property type="term" value="C:extracellular space"/>
    <property type="evidence" value="ECO:0007669"/>
    <property type="project" value="UniProtKB-ARBA"/>
</dbReference>
<dbReference type="Pfam" id="PF03723">
    <property type="entry name" value="Hemocyanin_C"/>
    <property type="match status" value="1"/>
</dbReference>
<evidence type="ECO:0000313" key="8">
    <source>
        <dbReference type="Proteomes" id="UP000324832"/>
    </source>
</evidence>
<feature type="domain" description="Hemocyanin middle" evidence="4">
    <location>
        <begin position="163"/>
        <end position="440"/>
    </location>
</feature>
<dbReference type="PRINTS" id="PR00187">
    <property type="entry name" value="HAEMOCYANIN"/>
</dbReference>
<name>A0A5E4Q317_9NEOP</name>
<evidence type="ECO:0000256" key="2">
    <source>
        <dbReference type="ARBA" id="ARBA00038082"/>
    </source>
</evidence>
<dbReference type="InterPro" id="IPR037020">
    <property type="entry name" value="Hemocyanin_C_sf"/>
</dbReference>
<evidence type="ECO:0000256" key="3">
    <source>
        <dbReference type="SAM" id="SignalP"/>
    </source>
</evidence>
<dbReference type="SUPFAM" id="SSF48050">
    <property type="entry name" value="Hemocyanin, N-terminal domain"/>
    <property type="match status" value="1"/>
</dbReference>
<dbReference type="InterPro" id="IPR005204">
    <property type="entry name" value="Hemocyanin_N"/>
</dbReference>
<feature type="signal peptide" evidence="3">
    <location>
        <begin position="1"/>
        <end position="18"/>
    </location>
</feature>
<keyword evidence="3" id="KW-0732">Signal</keyword>
<dbReference type="EMBL" id="FZQP02001226">
    <property type="protein sequence ID" value="VVC92088.1"/>
    <property type="molecule type" value="Genomic_DNA"/>
</dbReference>
<dbReference type="Pfam" id="PF00372">
    <property type="entry name" value="Hemocyanin_M"/>
    <property type="match status" value="1"/>
</dbReference>
<accession>A0A5E4Q317</accession>
<dbReference type="Pfam" id="PF03722">
    <property type="entry name" value="Hemocyanin_N"/>
    <property type="match status" value="1"/>
</dbReference>
<dbReference type="Proteomes" id="UP000324832">
    <property type="component" value="Unassembled WGS sequence"/>
</dbReference>
<evidence type="ECO:0000256" key="1">
    <source>
        <dbReference type="ARBA" id="ARBA00022761"/>
    </source>
</evidence>
<protein>
    <submittedName>
        <fullName evidence="7">Uncharacterized protein</fullName>
    </submittedName>
</protein>
<dbReference type="Gene3D" id="2.60.40.1520">
    <property type="entry name" value="Hemocyanin, C-terminal domain"/>
    <property type="match status" value="1"/>
</dbReference>
<evidence type="ECO:0000259" key="4">
    <source>
        <dbReference type="Pfam" id="PF00372"/>
    </source>
</evidence>
<evidence type="ECO:0000313" key="7">
    <source>
        <dbReference type="EMBL" id="VVC92088.1"/>
    </source>
</evidence>
<dbReference type="SUPFAM" id="SSF48056">
    <property type="entry name" value="Di-copper centre-containing domain"/>
    <property type="match status" value="1"/>
</dbReference>
<dbReference type="InterPro" id="IPR014756">
    <property type="entry name" value="Ig_E-set"/>
</dbReference>
<reference evidence="7 8" key="1">
    <citation type="submission" date="2017-07" db="EMBL/GenBank/DDBJ databases">
        <authorList>
            <person name="Talla V."/>
            <person name="Backstrom N."/>
        </authorList>
    </citation>
    <scope>NUCLEOTIDE SEQUENCE [LARGE SCALE GENOMIC DNA]</scope>
</reference>
<organism evidence="7 8">
    <name type="scientific">Leptidea sinapis</name>
    <dbReference type="NCBI Taxonomy" id="189913"/>
    <lineage>
        <taxon>Eukaryota</taxon>
        <taxon>Metazoa</taxon>
        <taxon>Ecdysozoa</taxon>
        <taxon>Arthropoda</taxon>
        <taxon>Hexapoda</taxon>
        <taxon>Insecta</taxon>
        <taxon>Pterygota</taxon>
        <taxon>Neoptera</taxon>
        <taxon>Endopterygota</taxon>
        <taxon>Lepidoptera</taxon>
        <taxon>Glossata</taxon>
        <taxon>Ditrysia</taxon>
        <taxon>Papilionoidea</taxon>
        <taxon>Pieridae</taxon>
        <taxon>Dismorphiinae</taxon>
        <taxon>Leptidea</taxon>
    </lineage>
</organism>
<dbReference type="SUPFAM" id="SSF81296">
    <property type="entry name" value="E set domains"/>
    <property type="match status" value="1"/>
</dbReference>
<proteinExistence type="inferred from homology"/>
<dbReference type="InterPro" id="IPR013788">
    <property type="entry name" value="Hemocyanin/hexamerin"/>
</dbReference>
<feature type="chain" id="PRO_5022977996" evidence="3">
    <location>
        <begin position="19"/>
        <end position="708"/>
    </location>
</feature>
<keyword evidence="1" id="KW-0758">Storage protein</keyword>
<feature type="domain" description="Hemocyanin C-terminal" evidence="6">
    <location>
        <begin position="449"/>
        <end position="699"/>
    </location>
</feature>
<feature type="domain" description="Hemocyanin N-terminal" evidence="5">
    <location>
        <begin position="35"/>
        <end position="158"/>
    </location>
</feature>